<dbReference type="InterPro" id="IPR032534">
    <property type="entry name" value="EcxA_zinc-bd"/>
</dbReference>
<sequence>MLFSIPHLSILKTIDKLFESIANYMIQRTKKLLFTTVLLIAAVTWPGQDVLAQRKKKADTATTTAPVEKKDDKKKIDDLVKGHKKHEGLFTFYQDTTSGELKMLVSKDQIGKEFIYFSQVADGVTEASSFRGAYGDNKIFKIERYFNRIEFVAQNNAHYFDPENPLSKSADANISKGIMASAKIEAEDAENGLLLIKADNLFLKETFSQIKPPAFPGEGPTSFKLGSLDSEKTKVLAVRNYEKNTDLAIEYVYNNPSVLNGGSSAVTDGRNVSIKVYHSLIELPDNGYSPRYDDPRVGYFTTQVTDMTSSGPTPYKDLVHRWDLRKKDPNAALSEPVEPIVWWIENSTPHEWRETIKSAVLEWNKAFEKAGFKNAVVVNIQPDDADWDAGDIRYNVLRWTSSPNPPFGGYGPSFVNPRTGQILGADIMLEYVYHTNRVVYDKLFGDESAIENGQWNMQHGHFCMAGAHLQNNMMFGQAFLRAHGASDYEMEGMKKEAMSELLMHEVGHTLGLNHNMKASQLFSPAQLGDKDFIQGKALSGSVMDYLSINLAKDKANQGHYFSTTVGPYDVWAIQFGYTPVTSKKELDAILALSTKPEHTFGNDADDMRSPGKAIDPRVMIGDLSSDQIGYSIHMMETIKKLMGGIKEKYSTEGESYQELAQAYNILMGQYATAGGVISRFVAGVYVDRAMAGQEGATQPYTPVSLQDQKRAVATLSKYMFAPNAYDIPNDLINHLARQRRGFNFMSGTEDPKIHQQVLGSQRSVLAHLTHPNTLQRMVDSELYGNEYNMATYMSDLTKAIFDADINGNVNSFRQNLQLEYVNTLKSMVMGATSARFNHMAKSAALYNLNYIRSKAANANGNIASKAHKDHVKLLVENTLKEVK</sequence>
<dbReference type="CDD" id="cd04276">
    <property type="entry name" value="ZnMc_MMP_like_2"/>
    <property type="match status" value="1"/>
</dbReference>
<dbReference type="EMBL" id="FNQC01000028">
    <property type="protein sequence ID" value="SDZ57141.1"/>
    <property type="molecule type" value="Genomic_DNA"/>
</dbReference>
<evidence type="ECO:0008006" key="5">
    <source>
        <dbReference type="Google" id="ProtNLM"/>
    </source>
</evidence>
<keyword evidence="4" id="KW-1185">Reference proteome</keyword>
<evidence type="ECO:0000313" key="3">
    <source>
        <dbReference type="EMBL" id="SDZ57141.1"/>
    </source>
</evidence>
<dbReference type="Pfam" id="PF17148">
    <property type="entry name" value="DUF5117"/>
    <property type="match status" value="1"/>
</dbReference>
<dbReference type="InterPro" id="IPR033413">
    <property type="entry name" value="DUF5117"/>
</dbReference>
<evidence type="ECO:0000259" key="2">
    <source>
        <dbReference type="Pfam" id="PF17148"/>
    </source>
</evidence>
<dbReference type="Pfam" id="PF16313">
    <property type="entry name" value="DUF4953"/>
    <property type="match status" value="1"/>
</dbReference>
<organism evidence="3 4">
    <name type="scientific">Rhodonellum ikkaensis</name>
    <dbReference type="NCBI Taxonomy" id="336829"/>
    <lineage>
        <taxon>Bacteria</taxon>
        <taxon>Pseudomonadati</taxon>
        <taxon>Bacteroidota</taxon>
        <taxon>Cytophagia</taxon>
        <taxon>Cytophagales</taxon>
        <taxon>Cytophagaceae</taxon>
        <taxon>Rhodonellum</taxon>
    </lineage>
</organism>
<gene>
    <name evidence="3" type="ORF">SAMN05444412_1285</name>
</gene>
<reference evidence="3 4" key="1">
    <citation type="submission" date="2016-10" db="EMBL/GenBank/DDBJ databases">
        <authorList>
            <person name="Varghese N."/>
            <person name="Submissions S."/>
        </authorList>
    </citation>
    <scope>NUCLEOTIDE SEQUENCE [LARGE SCALE GENOMIC DNA]</scope>
    <source>
        <strain evidence="3 4">DSM 17997</strain>
    </source>
</reference>
<dbReference type="PANTHER" id="PTHR38478:SF1">
    <property type="entry name" value="ZINC DEPENDENT METALLOPROTEASE DOMAIN LIPOPROTEIN"/>
    <property type="match status" value="1"/>
</dbReference>
<accession>A0A1H3U4Y9</accession>
<name>A0A1H3U4Y9_9BACT</name>
<feature type="domain" description="EcxA zinc-binding" evidence="1">
    <location>
        <begin position="489"/>
        <end position="804"/>
    </location>
</feature>
<dbReference type="InterPro" id="IPR024079">
    <property type="entry name" value="MetalloPept_cat_dom_sf"/>
</dbReference>
<dbReference type="SUPFAM" id="SSF55486">
    <property type="entry name" value="Metalloproteases ('zincins'), catalytic domain"/>
    <property type="match status" value="1"/>
</dbReference>
<protein>
    <recommendedName>
        <fullName evidence="5">DUF5117 domain-containing protein</fullName>
    </recommendedName>
</protein>
<comment type="caution">
    <text evidence="3">The sequence shown here is derived from an EMBL/GenBank/DDBJ whole genome shotgun (WGS) entry which is preliminary data.</text>
</comment>
<feature type="domain" description="DUF5117" evidence="2">
    <location>
        <begin position="137"/>
        <end position="327"/>
    </location>
</feature>
<proteinExistence type="predicted"/>
<dbReference type="PANTHER" id="PTHR38478">
    <property type="entry name" value="PEPTIDASE M1A AND M12B"/>
    <property type="match status" value="1"/>
</dbReference>
<evidence type="ECO:0000259" key="1">
    <source>
        <dbReference type="Pfam" id="PF16313"/>
    </source>
</evidence>
<dbReference type="Proteomes" id="UP000199663">
    <property type="component" value="Unassembled WGS sequence"/>
</dbReference>
<dbReference type="Gene3D" id="3.40.390.10">
    <property type="entry name" value="Collagenase (Catalytic Domain)"/>
    <property type="match status" value="1"/>
</dbReference>
<evidence type="ECO:0000313" key="4">
    <source>
        <dbReference type="Proteomes" id="UP000199663"/>
    </source>
</evidence>
<dbReference type="InterPro" id="IPR034032">
    <property type="entry name" value="Zn_MMP-like_bac"/>
</dbReference>